<dbReference type="ESTHER" id="aspng-a0a117e0s5">
    <property type="family name" value="Fungal_carboxylesterase_lipase"/>
</dbReference>
<dbReference type="SUPFAM" id="SSF53474">
    <property type="entry name" value="alpha/beta-Hydrolases"/>
    <property type="match status" value="1"/>
</dbReference>
<dbReference type="GO" id="GO:0016787">
    <property type="term" value="F:hydrolase activity"/>
    <property type="evidence" value="ECO:0007669"/>
    <property type="project" value="UniProtKB-KW"/>
</dbReference>
<dbReference type="InterPro" id="IPR029058">
    <property type="entry name" value="AB_hydrolase_fold"/>
</dbReference>
<dbReference type="InterPro" id="IPR002018">
    <property type="entry name" value="CarbesteraseB"/>
</dbReference>
<dbReference type="VEuPathDB" id="FungiDB:M747DRAFT_325859"/>
<dbReference type="AlphaFoldDB" id="A0A117E0S5"/>
<dbReference type="InterPro" id="IPR019826">
    <property type="entry name" value="Carboxylesterase_B_AS"/>
</dbReference>
<dbReference type="PANTHER" id="PTHR11559">
    <property type="entry name" value="CARBOXYLESTERASE"/>
    <property type="match status" value="1"/>
</dbReference>
<feature type="domain" description="Carboxylesterase type B" evidence="4">
    <location>
        <begin position="37"/>
        <end position="485"/>
    </location>
</feature>
<dbReference type="Proteomes" id="UP000068243">
    <property type="component" value="Unassembled WGS sequence"/>
</dbReference>
<accession>A0A117E0S5</accession>
<dbReference type="EC" id="3.1.1.-" evidence="3"/>
<dbReference type="VEuPathDB" id="FungiDB:ATCC64974_87080"/>
<proteinExistence type="inferred from homology"/>
<dbReference type="PROSITE" id="PS00122">
    <property type="entry name" value="CARBOXYLESTERASE_B_1"/>
    <property type="match status" value="1"/>
</dbReference>
<dbReference type="VEuPathDB" id="FungiDB:ASPNIDRAFT2_1111310"/>
<protein>
    <recommendedName>
        <fullName evidence="3">Carboxylic ester hydrolase</fullName>
        <ecNumber evidence="3">3.1.1.-</ecNumber>
    </recommendedName>
</protein>
<evidence type="ECO:0000256" key="3">
    <source>
        <dbReference type="RuleBase" id="RU361235"/>
    </source>
</evidence>
<comment type="caution">
    <text evidence="5">The sequence shown here is derived from an EMBL/GenBank/DDBJ whole genome shotgun (WGS) entry which is preliminary data.</text>
</comment>
<evidence type="ECO:0000259" key="4">
    <source>
        <dbReference type="Pfam" id="PF00135"/>
    </source>
</evidence>
<evidence type="ECO:0000256" key="1">
    <source>
        <dbReference type="ARBA" id="ARBA00005964"/>
    </source>
</evidence>
<gene>
    <name evidence="5" type="ORF">ABL_05549</name>
</gene>
<dbReference type="OMA" id="PGRWEHS"/>
<dbReference type="VEuPathDB" id="FungiDB:An11g00130"/>
<name>A0A117E0S5_ASPNG</name>
<dbReference type="InterPro" id="IPR050309">
    <property type="entry name" value="Type-B_Carboxylest/Lipase"/>
</dbReference>
<evidence type="ECO:0000313" key="6">
    <source>
        <dbReference type="Proteomes" id="UP000068243"/>
    </source>
</evidence>
<dbReference type="Gene3D" id="3.40.50.1820">
    <property type="entry name" value="alpha/beta hydrolase"/>
    <property type="match status" value="1"/>
</dbReference>
<dbReference type="Pfam" id="PF00135">
    <property type="entry name" value="COesterase"/>
    <property type="match status" value="1"/>
</dbReference>
<dbReference type="OrthoDB" id="3200163at2759"/>
<organism evidence="5 6">
    <name type="scientific">Aspergillus niger</name>
    <dbReference type="NCBI Taxonomy" id="5061"/>
    <lineage>
        <taxon>Eukaryota</taxon>
        <taxon>Fungi</taxon>
        <taxon>Dikarya</taxon>
        <taxon>Ascomycota</taxon>
        <taxon>Pezizomycotina</taxon>
        <taxon>Eurotiomycetes</taxon>
        <taxon>Eurotiomycetidae</taxon>
        <taxon>Eurotiales</taxon>
        <taxon>Aspergillaceae</taxon>
        <taxon>Aspergillus</taxon>
        <taxon>Aspergillus subgen. Circumdati</taxon>
    </lineage>
</organism>
<evidence type="ECO:0000256" key="2">
    <source>
        <dbReference type="ARBA" id="ARBA00022801"/>
    </source>
</evidence>
<sequence>MDKPPPPNQAPIITLPTTTNPTYNQTIIGKPSPLFPSIDNFLGIPYGEVTHRWKHAKLRTHLPSDVFYATTNGPKCPQPPGGDNSAYFQADIPFPKPIPESEFDCLNLNIIRPSATGLSRAGIDPSIKLPVLVWIHGGAGAFGAGSDPIIDPTRLVLRSVESRRPMIAITISYRLGVFGLLGSADILDTQAPTTDIKGLNFATYDQKVALAWISTNIENFGGDADQITLGGSSSGSHDVHAHLLDADTHGTSLFRRAIMHSGARGTVSPGSLADAEVGWRKLCGYWGVNEGMGSLVKVERMRSIPARELLEGALVNGVCVMPPVVDGVGMGWEVVRLPGVEGGAKFRDGGCGRRYPVEVMIGECEAESAGHFQESNITFSSLKETFTKSYPTPEAATLILQVYGLVEGASQQSLLSGLERFRSDAVFHLPIHRTIDALRTQRHNVYGDAESIQHFHIEFGNPFPGPKMGCAHHGVELIYLFDAFHEQLVGLDDLSTGQGVVKHMELVRRVQDHWIGFIVGRAVQKVGDKEVLVWGEDGDTRVEMLDEMPRWVERKRRLEVLGRDVKSMMKVFWALG</sequence>
<reference evidence="6" key="1">
    <citation type="journal article" date="2016" name="Genome Announc.">
        <title>Draft genome sequence of Aspergillus niger strain An76.</title>
        <authorList>
            <person name="Gong W."/>
            <person name="Cheng Z."/>
            <person name="Zhang H."/>
            <person name="Liu L."/>
            <person name="Gao P."/>
            <person name="Wang L."/>
        </authorList>
    </citation>
    <scope>NUCLEOTIDE SEQUENCE [LARGE SCALE GENOMIC DNA]</scope>
    <source>
        <strain evidence="6">An76</strain>
    </source>
</reference>
<dbReference type="EMBL" id="BCMY01000008">
    <property type="protein sequence ID" value="GAQ42888.1"/>
    <property type="molecule type" value="Genomic_DNA"/>
</dbReference>
<comment type="similarity">
    <text evidence="1 3">Belongs to the type-B carboxylesterase/lipase family.</text>
</comment>
<evidence type="ECO:0000313" key="5">
    <source>
        <dbReference type="EMBL" id="GAQ42888.1"/>
    </source>
</evidence>
<keyword evidence="2 3" id="KW-0378">Hydrolase</keyword>